<dbReference type="AlphaFoldDB" id="A0A449BJN5"/>
<keyword evidence="3" id="KW-1185">Reference proteome</keyword>
<dbReference type="InterPro" id="IPR035931">
    <property type="entry name" value="YlxR-like_sf"/>
</dbReference>
<dbReference type="NCBIfam" id="NF047356">
    <property type="entry name" value="RNA_bind_RnpM"/>
    <property type="match status" value="1"/>
</dbReference>
<feature type="domain" description="YlxR" evidence="1">
    <location>
        <begin position="8"/>
        <end position="80"/>
    </location>
</feature>
<dbReference type="CDD" id="cd00279">
    <property type="entry name" value="YlxR"/>
    <property type="match status" value="1"/>
</dbReference>
<evidence type="ECO:0000313" key="3">
    <source>
        <dbReference type="Proteomes" id="UP000290909"/>
    </source>
</evidence>
<dbReference type="InterPro" id="IPR007393">
    <property type="entry name" value="YlxR_dom"/>
</dbReference>
<dbReference type="SUPFAM" id="SSF64376">
    <property type="entry name" value="YlxR-like"/>
    <property type="match status" value="1"/>
</dbReference>
<name>A0A449BJN5_9MOLU</name>
<dbReference type="PANTHER" id="PTHR34215:SF1">
    <property type="entry name" value="YLXR DOMAIN-CONTAINING PROTEIN"/>
    <property type="match status" value="1"/>
</dbReference>
<evidence type="ECO:0000313" key="2">
    <source>
        <dbReference type="EMBL" id="VEU82674.1"/>
    </source>
</evidence>
<dbReference type="Gene3D" id="3.30.1230.10">
    <property type="entry name" value="YlxR-like"/>
    <property type="match status" value="1"/>
</dbReference>
<dbReference type="Proteomes" id="UP000290909">
    <property type="component" value="Chromosome"/>
</dbReference>
<sequence>MIKKVPMRTCVVTKEVRPKKDLIRVVATKEGVVSVDAKGKANGRGAYLILSKEVIELAKKSKALDKKLEVNVPDSIYEELLALLWIRAL</sequence>
<protein>
    <submittedName>
        <fullName evidence="2">Protein of uncharacterized function (DUF448)</fullName>
    </submittedName>
</protein>
<dbReference type="InterPro" id="IPR037465">
    <property type="entry name" value="YlxR"/>
</dbReference>
<dbReference type="KEGG" id="ahk:NCTC10172_00694"/>
<evidence type="ECO:0000259" key="1">
    <source>
        <dbReference type="Pfam" id="PF04296"/>
    </source>
</evidence>
<dbReference type="Pfam" id="PF04296">
    <property type="entry name" value="YlxR"/>
    <property type="match status" value="1"/>
</dbReference>
<gene>
    <name evidence="2" type="ORF">NCTC10172_00694</name>
</gene>
<organism evidence="2 3">
    <name type="scientific">Acholeplasma hippikon</name>
    <dbReference type="NCBI Taxonomy" id="264636"/>
    <lineage>
        <taxon>Bacteria</taxon>
        <taxon>Bacillati</taxon>
        <taxon>Mycoplasmatota</taxon>
        <taxon>Mollicutes</taxon>
        <taxon>Acholeplasmatales</taxon>
        <taxon>Acholeplasmataceae</taxon>
        <taxon>Acholeplasma</taxon>
    </lineage>
</organism>
<proteinExistence type="predicted"/>
<reference evidence="2 3" key="1">
    <citation type="submission" date="2019-01" db="EMBL/GenBank/DDBJ databases">
        <authorList>
            <consortium name="Pathogen Informatics"/>
        </authorList>
    </citation>
    <scope>NUCLEOTIDE SEQUENCE [LARGE SCALE GENOMIC DNA]</scope>
    <source>
        <strain evidence="2 3">NCTC10172</strain>
    </source>
</reference>
<dbReference type="STRING" id="1408416.GCA_000702765_00100"/>
<accession>A0A449BJN5</accession>
<dbReference type="PANTHER" id="PTHR34215">
    <property type="entry name" value="BLL0784 PROTEIN"/>
    <property type="match status" value="1"/>
</dbReference>
<dbReference type="EMBL" id="LR215050">
    <property type="protein sequence ID" value="VEU82674.1"/>
    <property type="molecule type" value="Genomic_DNA"/>
</dbReference>